<reference evidence="3" key="1">
    <citation type="journal article" date="2019" name="Int. J. Syst. Evol. Microbiol.">
        <title>The Global Catalogue of Microorganisms (GCM) 10K type strain sequencing project: providing services to taxonomists for standard genome sequencing and annotation.</title>
        <authorList>
            <consortium name="The Broad Institute Genomics Platform"/>
            <consortium name="The Broad Institute Genome Sequencing Center for Infectious Disease"/>
            <person name="Wu L."/>
            <person name="Ma J."/>
        </authorList>
    </citation>
    <scope>NUCLEOTIDE SEQUENCE [LARGE SCALE GENOMIC DNA]</scope>
    <source>
        <strain evidence="3">CGMCC 1.8859</strain>
    </source>
</reference>
<proteinExistence type="predicted"/>
<organism evidence="2 3">
    <name type="scientific">Silvimonas iriomotensis</name>
    <dbReference type="NCBI Taxonomy" id="449662"/>
    <lineage>
        <taxon>Bacteria</taxon>
        <taxon>Pseudomonadati</taxon>
        <taxon>Pseudomonadota</taxon>
        <taxon>Betaproteobacteria</taxon>
        <taxon>Neisseriales</taxon>
        <taxon>Chitinibacteraceae</taxon>
        <taxon>Silvimonas</taxon>
    </lineage>
</organism>
<dbReference type="RefSeq" id="WP_188703792.1">
    <property type="nucleotide sequence ID" value="NZ_BMLX01000002.1"/>
</dbReference>
<dbReference type="PRINTS" id="PR00480">
    <property type="entry name" value="ASTACIN"/>
</dbReference>
<feature type="domain" description="Peptidase M12A" evidence="1">
    <location>
        <begin position="89"/>
        <end position="115"/>
    </location>
</feature>
<accession>A0ABQ2P8D1</accession>
<dbReference type="Gene3D" id="3.40.390.10">
    <property type="entry name" value="Collagenase (Catalytic Domain)"/>
    <property type="match status" value="1"/>
</dbReference>
<keyword evidence="3" id="KW-1185">Reference proteome</keyword>
<dbReference type="Proteomes" id="UP000637267">
    <property type="component" value="Unassembled WGS sequence"/>
</dbReference>
<name>A0ABQ2P8D1_9NEIS</name>
<dbReference type="Pfam" id="PF01400">
    <property type="entry name" value="Astacin"/>
    <property type="match status" value="1"/>
</dbReference>
<evidence type="ECO:0000313" key="2">
    <source>
        <dbReference type="EMBL" id="GGP20678.1"/>
    </source>
</evidence>
<dbReference type="InterPro" id="IPR001506">
    <property type="entry name" value="Peptidase_M12A"/>
</dbReference>
<evidence type="ECO:0000259" key="1">
    <source>
        <dbReference type="Pfam" id="PF01400"/>
    </source>
</evidence>
<comment type="caution">
    <text evidence="2">The sequence shown here is derived from an EMBL/GenBank/DDBJ whole genome shotgun (WGS) entry which is preliminary data.</text>
</comment>
<evidence type="ECO:0000313" key="3">
    <source>
        <dbReference type="Proteomes" id="UP000637267"/>
    </source>
</evidence>
<dbReference type="EMBL" id="BMLX01000002">
    <property type="protein sequence ID" value="GGP20678.1"/>
    <property type="molecule type" value="Genomic_DNA"/>
</dbReference>
<sequence length="194" mass="21340">MTADAFSKMAGNRAIAQKAVKDTWETASLVRFTGWGQCNANSGSAAQLVRVAVEDVIANATKTRVTLNFTFNNFQASRCKGNQQQLEKCIFTETVHEFGHVLGFSHEQNRPDTNEIYCSAEKDDFGGDTIVGAWDIDSVMNYCSRSQGAWMNDGILSKTDIQMVQKYYGTPNPMPDMPSSSAGSFLAPILLIME</sequence>
<protein>
    <recommendedName>
        <fullName evidence="1">Peptidase M12A domain-containing protein</fullName>
    </recommendedName>
</protein>
<gene>
    <name evidence="2" type="ORF">GCM10010970_16410</name>
</gene>
<dbReference type="SUPFAM" id="SSF55486">
    <property type="entry name" value="Metalloproteases ('zincins'), catalytic domain"/>
    <property type="match status" value="1"/>
</dbReference>
<dbReference type="InterPro" id="IPR024079">
    <property type="entry name" value="MetalloPept_cat_dom_sf"/>
</dbReference>